<proteinExistence type="predicted"/>
<feature type="non-terminal residue" evidence="1">
    <location>
        <position position="1"/>
    </location>
</feature>
<dbReference type="PANTHER" id="PTHR32419:SF6">
    <property type="entry name" value="GLUTATHIONE S-TRANSFERASE OMEGA-LIKE 1-RELATED"/>
    <property type="match status" value="1"/>
</dbReference>
<dbReference type="Gene3D" id="1.20.1050.10">
    <property type="match status" value="1"/>
</dbReference>
<organism evidence="1 2">
    <name type="scientific">Halomonas marinisediminis</name>
    <dbReference type="NCBI Taxonomy" id="2546095"/>
    <lineage>
        <taxon>Bacteria</taxon>
        <taxon>Pseudomonadati</taxon>
        <taxon>Pseudomonadota</taxon>
        <taxon>Gammaproteobacteria</taxon>
        <taxon>Oceanospirillales</taxon>
        <taxon>Halomonadaceae</taxon>
        <taxon>Halomonas</taxon>
    </lineage>
</organism>
<dbReference type="InterPro" id="IPR036282">
    <property type="entry name" value="Glutathione-S-Trfase_C_sf"/>
</dbReference>
<dbReference type="Proteomes" id="UP000294823">
    <property type="component" value="Unassembled WGS sequence"/>
</dbReference>
<dbReference type="PANTHER" id="PTHR32419">
    <property type="entry name" value="GLUTATHIONYL-HYDROQUINONE REDUCTASE"/>
    <property type="match status" value="1"/>
</dbReference>
<accession>A0ABY2D1F4</accession>
<dbReference type="EMBL" id="SLTR01000790">
    <property type="protein sequence ID" value="TDA71358.1"/>
    <property type="molecule type" value="Genomic_DNA"/>
</dbReference>
<reference evidence="1 2" key="1">
    <citation type="submission" date="2019-03" db="EMBL/GenBank/DDBJ databases">
        <title>Halomonas marinisediminis sp. nov., a moderately halophilic bacterium isolated from the Bohai Gulf.</title>
        <authorList>
            <person name="Ji X."/>
        </authorList>
    </citation>
    <scope>NUCLEOTIDE SEQUENCE [LARGE SCALE GENOMIC DNA]</scope>
    <source>
        <strain evidence="1 2">204</strain>
    </source>
</reference>
<evidence type="ECO:0000313" key="1">
    <source>
        <dbReference type="EMBL" id="TDA71358.1"/>
    </source>
</evidence>
<dbReference type="SUPFAM" id="SSF47616">
    <property type="entry name" value="GST C-terminal domain-like"/>
    <property type="match status" value="1"/>
</dbReference>
<feature type="non-terminal residue" evidence="1">
    <location>
        <position position="76"/>
    </location>
</feature>
<name>A0ABY2D1F4_9GAMM</name>
<comment type="caution">
    <text evidence="1">The sequence shown here is derived from an EMBL/GenBank/DDBJ whole genome shotgun (WGS) entry which is preliminary data.</text>
</comment>
<gene>
    <name evidence="1" type="ORF">E0702_18535</name>
</gene>
<protein>
    <submittedName>
        <fullName evidence="1">Glutathione S-transferase family protein</fullName>
    </submittedName>
</protein>
<dbReference type="InterPro" id="IPR016639">
    <property type="entry name" value="GST_Omega/GSH"/>
</dbReference>
<keyword evidence="2" id="KW-1185">Reference proteome</keyword>
<evidence type="ECO:0000313" key="2">
    <source>
        <dbReference type="Proteomes" id="UP000294823"/>
    </source>
</evidence>
<sequence length="76" mass="8588">IRMFNNAFDGITGDTQDFYPEALRTEIDAVNARVYSDINNGVYKSGFATTQEAYDEAVTTLFAALDWVEDRLGTRR</sequence>